<evidence type="ECO:0000313" key="2">
    <source>
        <dbReference type="EMBL" id="RTH02988.1"/>
    </source>
</evidence>
<sequence length="211" mass="23310">MKEVERAFARMQGLLAKAVQEEDGDDELSRDLDQDLEAYARLKAKAEKAEKDEDEDEGLDLEMRFDEDDGEEPGEDEEEVVTETRSHEEEEKAILLALIQALQGVQERLDALGEAVLQLGKQNVAISKALVGVEHSLDAVSLPKSGRRRATAPAPSRNPGEILAKAAQAKDLFSVYDVAALESMLNRGDVEAIYRRFSPAQLKYLGLTKAE</sequence>
<comment type="caution">
    <text evidence="2">The sequence shown here is derived from an EMBL/GenBank/DDBJ whole genome shotgun (WGS) entry which is preliminary data.</text>
</comment>
<evidence type="ECO:0000256" key="1">
    <source>
        <dbReference type="SAM" id="MobiDB-lite"/>
    </source>
</evidence>
<protein>
    <submittedName>
        <fullName evidence="2">Uncharacterized protein</fullName>
    </submittedName>
</protein>
<dbReference type="RefSeq" id="WP_126187429.1">
    <property type="nucleotide sequence ID" value="NZ_PELM01000169.1"/>
</dbReference>
<name>A0A430R6J3_THESC</name>
<dbReference type="EMBL" id="PELM01000169">
    <property type="protein sequence ID" value="RTH02988.1"/>
    <property type="molecule type" value="Genomic_DNA"/>
</dbReference>
<feature type="region of interest" description="Disordered" evidence="1">
    <location>
        <begin position="44"/>
        <end position="87"/>
    </location>
</feature>
<proteinExistence type="predicted"/>
<evidence type="ECO:0000313" key="3">
    <source>
        <dbReference type="Proteomes" id="UP000288082"/>
    </source>
</evidence>
<feature type="compositionally biased region" description="Acidic residues" evidence="1">
    <location>
        <begin position="52"/>
        <end position="81"/>
    </location>
</feature>
<dbReference type="Proteomes" id="UP000288082">
    <property type="component" value="Unassembled WGS sequence"/>
</dbReference>
<accession>A0A430R6J3</accession>
<reference evidence="2 3" key="1">
    <citation type="journal article" date="2019" name="Extremophiles">
        <title>Biogeography of thermophiles and predominance of Thermus scotoductus in domestic water heaters.</title>
        <authorList>
            <person name="Wilpiszeski R.L."/>
            <person name="Zhang Z."/>
            <person name="House C.H."/>
        </authorList>
    </citation>
    <scope>NUCLEOTIDE SEQUENCE [LARGE SCALE GENOMIC DNA]</scope>
    <source>
        <strain evidence="2 3">38_S38</strain>
    </source>
</reference>
<organism evidence="2 3">
    <name type="scientific">Thermus scotoductus</name>
    <dbReference type="NCBI Taxonomy" id="37636"/>
    <lineage>
        <taxon>Bacteria</taxon>
        <taxon>Thermotogati</taxon>
        <taxon>Deinococcota</taxon>
        <taxon>Deinococci</taxon>
        <taxon>Thermales</taxon>
        <taxon>Thermaceae</taxon>
        <taxon>Thermus</taxon>
    </lineage>
</organism>
<gene>
    <name evidence="2" type="ORF">CSW50_06305</name>
</gene>
<dbReference type="AlphaFoldDB" id="A0A430R6J3"/>